<dbReference type="Gene3D" id="3.30.1130.10">
    <property type="match status" value="1"/>
</dbReference>
<dbReference type="GO" id="GO:0004150">
    <property type="term" value="F:dihydroneopterin aldolase activity"/>
    <property type="evidence" value="ECO:0007669"/>
    <property type="project" value="UniProtKB-EC"/>
</dbReference>
<dbReference type="RefSeq" id="WP_263952699.1">
    <property type="nucleotide sequence ID" value="NZ_JAOYFC010000001.1"/>
</dbReference>
<comment type="similarity">
    <text evidence="3">Belongs to the DHNA family.</text>
</comment>
<evidence type="ECO:0000313" key="9">
    <source>
        <dbReference type="EMBL" id="MCV6823869.1"/>
    </source>
</evidence>
<feature type="domain" description="Dihydroneopterin aldolase/epimerase" evidence="8">
    <location>
        <begin position="28"/>
        <end position="136"/>
    </location>
</feature>
<sequence>MSDEISVAFAHPEARSRAHRPDGIADRISLRDHIVTVEIGAFEVERGIEQRLSFNVVVEVADVPQPLEDDVDRILSYDRLTEAIAEALAAQRVNLLETLAQDIAERILREPQAERVYLRIEKLDKPAGVLGVEIVREAGGARSERAETRAKPVIAVAGCDLDAVRRHYPDQPILLVPSANAPLPAAEVGEEAARRIALLAWDQAAWIWADGQSDVTVVSSRTEVEWGIAQGQVNIWAPMKQILDSPTPPKTLTTQSLARWISGVLEGEVAEQ</sequence>
<dbReference type="PANTHER" id="PTHR42844:SF1">
    <property type="entry name" value="DIHYDRONEOPTERIN ALDOLASE 1-RELATED"/>
    <property type="match status" value="1"/>
</dbReference>
<evidence type="ECO:0000256" key="7">
    <source>
        <dbReference type="ARBA" id="ARBA00032903"/>
    </source>
</evidence>
<dbReference type="EMBL" id="JAOYFC010000001">
    <property type="protein sequence ID" value="MCV6823869.1"/>
    <property type="molecule type" value="Genomic_DNA"/>
</dbReference>
<dbReference type="InterPro" id="IPR043133">
    <property type="entry name" value="GTP-CH-I_C/QueF"/>
</dbReference>
<reference evidence="9" key="1">
    <citation type="submission" date="2022-10" db="EMBL/GenBank/DDBJ databases">
        <authorList>
            <person name="Yue Y."/>
        </authorList>
    </citation>
    <scope>NUCLEOTIDE SEQUENCE</scope>
    <source>
        <strain evidence="9">Z654</strain>
    </source>
</reference>
<organism evidence="9 10">
    <name type="scientific">Halocynthiibacter halioticoli</name>
    <dbReference type="NCBI Taxonomy" id="2986804"/>
    <lineage>
        <taxon>Bacteria</taxon>
        <taxon>Pseudomonadati</taxon>
        <taxon>Pseudomonadota</taxon>
        <taxon>Alphaproteobacteria</taxon>
        <taxon>Rhodobacterales</taxon>
        <taxon>Paracoccaceae</taxon>
        <taxon>Halocynthiibacter</taxon>
    </lineage>
</organism>
<accession>A0AAE3IXL1</accession>
<dbReference type="GO" id="GO:0046656">
    <property type="term" value="P:folic acid biosynthetic process"/>
    <property type="evidence" value="ECO:0007669"/>
    <property type="project" value="UniProtKB-KW"/>
</dbReference>
<evidence type="ECO:0000256" key="2">
    <source>
        <dbReference type="ARBA" id="ARBA00005013"/>
    </source>
</evidence>
<comment type="catalytic activity">
    <reaction evidence="1">
        <text>7,8-dihydroneopterin = 6-hydroxymethyl-7,8-dihydropterin + glycolaldehyde</text>
        <dbReference type="Rhea" id="RHEA:10540"/>
        <dbReference type="ChEBI" id="CHEBI:17001"/>
        <dbReference type="ChEBI" id="CHEBI:17071"/>
        <dbReference type="ChEBI" id="CHEBI:44841"/>
        <dbReference type="EC" id="4.1.2.25"/>
    </reaction>
</comment>
<dbReference type="PANTHER" id="PTHR42844">
    <property type="entry name" value="DIHYDRONEOPTERIN ALDOLASE 1-RELATED"/>
    <property type="match status" value="1"/>
</dbReference>
<dbReference type="InterPro" id="IPR006156">
    <property type="entry name" value="Dihydroneopterin_aldolase"/>
</dbReference>
<dbReference type="AlphaFoldDB" id="A0AAE3IXL1"/>
<keyword evidence="6 9" id="KW-0456">Lyase</keyword>
<name>A0AAE3IXL1_9RHOB</name>
<gene>
    <name evidence="9" type="ORF">OH136_04800</name>
</gene>
<dbReference type="GO" id="GO:0005737">
    <property type="term" value="C:cytoplasm"/>
    <property type="evidence" value="ECO:0007669"/>
    <property type="project" value="TreeGrafter"/>
</dbReference>
<dbReference type="EC" id="4.1.2.25" evidence="4"/>
<evidence type="ECO:0000256" key="4">
    <source>
        <dbReference type="ARBA" id="ARBA00013043"/>
    </source>
</evidence>
<keyword evidence="10" id="KW-1185">Reference proteome</keyword>
<evidence type="ECO:0000256" key="5">
    <source>
        <dbReference type="ARBA" id="ARBA00022909"/>
    </source>
</evidence>
<dbReference type="Proteomes" id="UP001208041">
    <property type="component" value="Unassembled WGS sequence"/>
</dbReference>
<proteinExistence type="inferred from homology"/>
<dbReference type="SMART" id="SM00905">
    <property type="entry name" value="FolB"/>
    <property type="match status" value="1"/>
</dbReference>
<evidence type="ECO:0000256" key="3">
    <source>
        <dbReference type="ARBA" id="ARBA00005708"/>
    </source>
</evidence>
<keyword evidence="5" id="KW-0289">Folate biosynthesis</keyword>
<dbReference type="InterPro" id="IPR006157">
    <property type="entry name" value="FolB_dom"/>
</dbReference>
<protein>
    <recommendedName>
        <fullName evidence="4">dihydroneopterin aldolase</fullName>
        <ecNumber evidence="4">4.1.2.25</ecNumber>
    </recommendedName>
    <alternativeName>
        <fullName evidence="7">7,8-dihydroneopterin aldolase</fullName>
    </alternativeName>
</protein>
<comment type="pathway">
    <text evidence="2">Cofactor biosynthesis; tetrahydrofolate biosynthesis; 2-amino-4-hydroxy-6-hydroxymethyl-7,8-dihydropteridine diphosphate from 7,8-dihydroneopterin triphosphate: step 3/4.</text>
</comment>
<dbReference type="SUPFAM" id="SSF55620">
    <property type="entry name" value="Tetrahydrobiopterin biosynthesis enzymes-like"/>
    <property type="match status" value="1"/>
</dbReference>
<evidence type="ECO:0000256" key="1">
    <source>
        <dbReference type="ARBA" id="ARBA00001353"/>
    </source>
</evidence>
<evidence type="ECO:0000313" key="10">
    <source>
        <dbReference type="Proteomes" id="UP001208041"/>
    </source>
</evidence>
<dbReference type="NCBIfam" id="TIGR00526">
    <property type="entry name" value="folB_dom"/>
    <property type="match status" value="1"/>
</dbReference>
<evidence type="ECO:0000256" key="6">
    <source>
        <dbReference type="ARBA" id="ARBA00023239"/>
    </source>
</evidence>
<dbReference type="Pfam" id="PF02152">
    <property type="entry name" value="FolB"/>
    <property type="match status" value="1"/>
</dbReference>
<comment type="caution">
    <text evidence="9">The sequence shown here is derived from an EMBL/GenBank/DDBJ whole genome shotgun (WGS) entry which is preliminary data.</text>
</comment>
<evidence type="ECO:0000259" key="8">
    <source>
        <dbReference type="SMART" id="SM00905"/>
    </source>
</evidence>